<protein>
    <submittedName>
        <fullName evidence="1">Uncharacterized protein</fullName>
    </submittedName>
</protein>
<sequence length="349" mass="41138">MYKMQNFNQYQKNQKFNECHICWMEFNSEDLAFCSKRACQKAFCEKCIKDNFDSDYSIKQCYKKEYFICFVCQNACKCPFCIGTIPEKFGKRYIQKFIKQEDVPHHKTSTQNKKQVKAEKINTNQFNVDEEQEEELFVFKGTKKSSAKIENQSNHYSNSFKYQCEESSTLESSVQQQKCIYQDEDTKSPPTQSLSQFLYVKNSSNENCKEDQQISDFELNNLNIEMKTTTLNRILGQSILNEYDADNDLFEYIKNEEETQQEDTTTNNFSPIQNNQIIQNIKFEEDAFCYKTSQPLQFQVILPNVIEESDDSEEEMCVQKSNSSGVKKIIKKQKKIHQNIQNKLKQIND</sequence>
<reference evidence="2" key="1">
    <citation type="journal article" date="2006" name="PLoS Biol.">
        <title>Macronuclear genome sequence of the ciliate Tetrahymena thermophila, a model eukaryote.</title>
        <authorList>
            <person name="Eisen J.A."/>
            <person name="Coyne R.S."/>
            <person name="Wu M."/>
            <person name="Wu D."/>
            <person name="Thiagarajan M."/>
            <person name="Wortman J.R."/>
            <person name="Badger J.H."/>
            <person name="Ren Q."/>
            <person name="Amedeo P."/>
            <person name="Jones K.M."/>
            <person name="Tallon L.J."/>
            <person name="Delcher A.L."/>
            <person name="Salzberg S.L."/>
            <person name="Silva J.C."/>
            <person name="Haas B.J."/>
            <person name="Majoros W.H."/>
            <person name="Farzad M."/>
            <person name="Carlton J.M."/>
            <person name="Smith R.K. Jr."/>
            <person name="Garg J."/>
            <person name="Pearlman R.E."/>
            <person name="Karrer K.M."/>
            <person name="Sun L."/>
            <person name="Manning G."/>
            <person name="Elde N.C."/>
            <person name="Turkewitz A.P."/>
            <person name="Asai D.J."/>
            <person name="Wilkes D.E."/>
            <person name="Wang Y."/>
            <person name="Cai H."/>
            <person name="Collins K."/>
            <person name="Stewart B.A."/>
            <person name="Lee S.R."/>
            <person name="Wilamowska K."/>
            <person name="Weinberg Z."/>
            <person name="Ruzzo W.L."/>
            <person name="Wloga D."/>
            <person name="Gaertig J."/>
            <person name="Frankel J."/>
            <person name="Tsao C.-C."/>
            <person name="Gorovsky M.A."/>
            <person name="Keeling P.J."/>
            <person name="Waller R.F."/>
            <person name="Patron N.J."/>
            <person name="Cherry J.M."/>
            <person name="Stover N.A."/>
            <person name="Krieger C.J."/>
            <person name="del Toro C."/>
            <person name="Ryder H.F."/>
            <person name="Williamson S.C."/>
            <person name="Barbeau R.A."/>
            <person name="Hamilton E.P."/>
            <person name="Orias E."/>
        </authorList>
    </citation>
    <scope>NUCLEOTIDE SEQUENCE [LARGE SCALE GENOMIC DNA]</scope>
    <source>
        <strain evidence="2">SB210</strain>
    </source>
</reference>
<dbReference type="AlphaFoldDB" id="Q24GJ6"/>
<evidence type="ECO:0000313" key="1">
    <source>
        <dbReference type="EMBL" id="EAS06875.4"/>
    </source>
</evidence>
<dbReference type="InParanoid" id="Q24GJ6"/>
<organism evidence="1 2">
    <name type="scientific">Tetrahymena thermophila (strain SB210)</name>
    <dbReference type="NCBI Taxonomy" id="312017"/>
    <lineage>
        <taxon>Eukaryota</taxon>
        <taxon>Sar</taxon>
        <taxon>Alveolata</taxon>
        <taxon>Ciliophora</taxon>
        <taxon>Intramacronucleata</taxon>
        <taxon>Oligohymenophorea</taxon>
        <taxon>Hymenostomatida</taxon>
        <taxon>Tetrahymenina</taxon>
        <taxon>Tetrahymenidae</taxon>
        <taxon>Tetrahymena</taxon>
    </lineage>
</organism>
<dbReference type="HOGENOM" id="CLU_802889_0_0_1"/>
<dbReference type="GeneID" id="7845491"/>
<keyword evidence="2" id="KW-1185">Reference proteome</keyword>
<name>Q24GJ6_TETTS</name>
<evidence type="ECO:0000313" key="2">
    <source>
        <dbReference type="Proteomes" id="UP000009168"/>
    </source>
</evidence>
<proteinExistence type="predicted"/>
<dbReference type="RefSeq" id="XP_001027117.4">
    <property type="nucleotide sequence ID" value="XM_001027117.4"/>
</dbReference>
<gene>
    <name evidence="1" type="ORF">TTHERM_00725940</name>
</gene>
<dbReference type="OrthoDB" id="298344at2759"/>
<dbReference type="Proteomes" id="UP000009168">
    <property type="component" value="Unassembled WGS sequence"/>
</dbReference>
<accession>Q24GJ6</accession>
<dbReference type="EMBL" id="GG662257">
    <property type="protein sequence ID" value="EAS06875.4"/>
    <property type="molecule type" value="Genomic_DNA"/>
</dbReference>
<dbReference type="KEGG" id="tet:TTHERM_00725940"/>